<dbReference type="Gene3D" id="3.40.50.10540">
    <property type="entry name" value="Crotonobetainyl-coa:carnitine coa-transferase, domain 1"/>
    <property type="match status" value="1"/>
</dbReference>
<keyword evidence="2" id="KW-1185">Reference proteome</keyword>
<organism evidence="1 2">
    <name type="scientific">Sphingomonas floccifaciens</name>
    <dbReference type="NCBI Taxonomy" id="1844115"/>
    <lineage>
        <taxon>Bacteria</taxon>
        <taxon>Pseudomonadati</taxon>
        <taxon>Pseudomonadota</taxon>
        <taxon>Alphaproteobacteria</taxon>
        <taxon>Sphingomonadales</taxon>
        <taxon>Sphingomonadaceae</taxon>
        <taxon>Sphingomonas</taxon>
    </lineage>
</organism>
<dbReference type="Pfam" id="PF02515">
    <property type="entry name" value="CoA_transf_3"/>
    <property type="match status" value="1"/>
</dbReference>
<reference evidence="2" key="1">
    <citation type="journal article" date="2019" name="Int. J. Syst. Evol. Microbiol.">
        <title>The Global Catalogue of Microorganisms (GCM) 10K type strain sequencing project: providing services to taxonomists for standard genome sequencing and annotation.</title>
        <authorList>
            <consortium name="The Broad Institute Genomics Platform"/>
            <consortium name="The Broad Institute Genome Sequencing Center for Infectious Disease"/>
            <person name="Wu L."/>
            <person name="Ma J."/>
        </authorList>
    </citation>
    <scope>NUCLEOTIDE SEQUENCE [LARGE SCALE GENOMIC DNA]</scope>
    <source>
        <strain evidence="2">Q85</strain>
    </source>
</reference>
<proteinExistence type="predicted"/>
<protein>
    <submittedName>
        <fullName evidence="1">CaiB/BaiF CoA transferase family protein</fullName>
    </submittedName>
</protein>
<dbReference type="InterPro" id="IPR050509">
    <property type="entry name" value="CoA-transferase_III"/>
</dbReference>
<dbReference type="InterPro" id="IPR044855">
    <property type="entry name" value="CoA-Trfase_III_dom3_sf"/>
</dbReference>
<keyword evidence="1" id="KW-0808">Transferase</keyword>
<evidence type="ECO:0000313" key="2">
    <source>
        <dbReference type="Proteomes" id="UP001597283"/>
    </source>
</evidence>
<evidence type="ECO:0000313" key="1">
    <source>
        <dbReference type="EMBL" id="MFD1789586.1"/>
    </source>
</evidence>
<accession>A0ABW4NHH3</accession>
<dbReference type="RefSeq" id="WP_380941633.1">
    <property type="nucleotide sequence ID" value="NZ_JBHUFC010000023.1"/>
</dbReference>
<dbReference type="InterPro" id="IPR023606">
    <property type="entry name" value="CoA-Trfase_III_dom_1_sf"/>
</dbReference>
<gene>
    <name evidence="1" type="ORF">ACFSC3_18690</name>
</gene>
<dbReference type="SUPFAM" id="SSF89796">
    <property type="entry name" value="CoA-transferase family III (CaiB/BaiF)"/>
    <property type="match status" value="1"/>
</dbReference>
<dbReference type="Gene3D" id="3.30.1540.10">
    <property type="entry name" value="formyl-coa transferase, domain 3"/>
    <property type="match status" value="1"/>
</dbReference>
<dbReference type="InterPro" id="IPR003673">
    <property type="entry name" value="CoA-Trfase_fam_III"/>
</dbReference>
<dbReference type="Proteomes" id="UP001597283">
    <property type="component" value="Unassembled WGS sequence"/>
</dbReference>
<dbReference type="EMBL" id="JBHUFC010000023">
    <property type="protein sequence ID" value="MFD1789586.1"/>
    <property type="molecule type" value="Genomic_DNA"/>
</dbReference>
<dbReference type="GO" id="GO:0016740">
    <property type="term" value="F:transferase activity"/>
    <property type="evidence" value="ECO:0007669"/>
    <property type="project" value="UniProtKB-KW"/>
</dbReference>
<sequence length="349" mass="37005">MTHLPLAGLTVVEMAGIGPAPYGGLLLQQMGAHVTRIDRVTSSGLGIEIPERFDLLNRGKTTVALDLKSATGQAEAKRLIDAADVVIEGFRPGVMESLGLCPAAFALSNPKLVYGRVTGWGQDGPLAKAAGHDLNYIAITGALDAIGEADGPPVVPLNLVGDFAGGTLFLIAGVLAAVLAARESGRGRVVDASIVDGVTNLLTLQHALHAMGEMSTRRGDNLIDGGAPFYAVYRTADDLWVSIAAVEPKFYAELIGHMGLSSADLPKQYDRSRWNDLRTIFADAFRTRTRQQWCEVLEGTDSCFAPVLDIHEAKLHPQIAYRSVLTDAAGVTIPSPAPRFASLAPESSR</sequence>
<dbReference type="PANTHER" id="PTHR48228">
    <property type="entry name" value="SUCCINYL-COA--D-CITRAMALATE COA-TRANSFERASE"/>
    <property type="match status" value="1"/>
</dbReference>
<dbReference type="PANTHER" id="PTHR48228:SF5">
    <property type="entry name" value="ALPHA-METHYLACYL-COA RACEMASE"/>
    <property type="match status" value="1"/>
</dbReference>
<comment type="caution">
    <text evidence="1">The sequence shown here is derived from an EMBL/GenBank/DDBJ whole genome shotgun (WGS) entry which is preliminary data.</text>
</comment>
<name>A0ABW4NHH3_9SPHN</name>